<dbReference type="OrthoDB" id="7347529at2"/>
<protein>
    <recommendedName>
        <fullName evidence="3">Glycolipid-binding protein</fullName>
    </recommendedName>
</protein>
<organism evidence="1 2">
    <name type="scientific">Primorskyibacter sedentarius</name>
    <dbReference type="NCBI Taxonomy" id="745311"/>
    <lineage>
        <taxon>Bacteria</taxon>
        <taxon>Pseudomonadati</taxon>
        <taxon>Pseudomonadota</taxon>
        <taxon>Alphaproteobacteria</taxon>
        <taxon>Rhodobacterales</taxon>
        <taxon>Roseobacteraceae</taxon>
        <taxon>Primorskyibacter</taxon>
    </lineage>
</organism>
<dbReference type="EMBL" id="SLZU01000002">
    <property type="protein sequence ID" value="TCS66257.1"/>
    <property type="molecule type" value="Genomic_DNA"/>
</dbReference>
<gene>
    <name evidence="1" type="ORF">EDD52_10272</name>
</gene>
<evidence type="ECO:0000313" key="1">
    <source>
        <dbReference type="EMBL" id="TCS66257.1"/>
    </source>
</evidence>
<comment type="caution">
    <text evidence="1">The sequence shown here is derived from an EMBL/GenBank/DDBJ whole genome shotgun (WGS) entry which is preliminary data.</text>
</comment>
<dbReference type="SUPFAM" id="SSF159275">
    <property type="entry name" value="PA1994-like"/>
    <property type="match status" value="1"/>
</dbReference>
<proteinExistence type="predicted"/>
<reference evidence="1 2" key="1">
    <citation type="submission" date="2019-03" db="EMBL/GenBank/DDBJ databases">
        <title>Genomic Encyclopedia of Type Strains, Phase IV (KMG-IV): sequencing the most valuable type-strain genomes for metagenomic binning, comparative biology and taxonomic classification.</title>
        <authorList>
            <person name="Goeker M."/>
        </authorList>
    </citation>
    <scope>NUCLEOTIDE SEQUENCE [LARGE SCALE GENOMIC DNA]</scope>
    <source>
        <strain evidence="1 2">DSM 104836</strain>
    </source>
</reference>
<sequence length="186" mass="20902">MTTETVAIAEWRALDRDGRDQCRLVRSDGGWMLVGHARFGEAEGRSRLDYVIRCDAEWHTQGADVSGVYREKPVALCIKRSGNDWVLNDLPQPDVEGAVDIDLGFTPATNLMPLRRLCEVGRMQARAAWLRDPESGLQPLNQAYTRERGGLVRYEAEQTGFQTELKVSGDGFVTLYPGYWEAQTLP</sequence>
<accession>A0A4R3JJH3</accession>
<dbReference type="Proteomes" id="UP000295696">
    <property type="component" value="Unassembled WGS sequence"/>
</dbReference>
<evidence type="ECO:0000313" key="2">
    <source>
        <dbReference type="Proteomes" id="UP000295696"/>
    </source>
</evidence>
<evidence type="ECO:0008006" key="3">
    <source>
        <dbReference type="Google" id="ProtNLM"/>
    </source>
</evidence>
<dbReference type="Pfam" id="PF06475">
    <property type="entry name" value="Glycolipid_bind"/>
    <property type="match status" value="1"/>
</dbReference>
<keyword evidence="2" id="KW-1185">Reference proteome</keyword>
<name>A0A4R3JJH3_9RHOB</name>
<dbReference type="InterPro" id="IPR009467">
    <property type="entry name" value="Glycolipid-bd_prot_put"/>
</dbReference>
<dbReference type="AlphaFoldDB" id="A0A4R3JJH3"/>
<dbReference type="RefSeq" id="WP_132242183.1">
    <property type="nucleotide sequence ID" value="NZ_CBDUOC010000028.1"/>
</dbReference>